<dbReference type="PANTHER" id="PTHR43817">
    <property type="entry name" value="GLYCOSYL HYDROLASE"/>
    <property type="match status" value="1"/>
</dbReference>
<dbReference type="RefSeq" id="WP_138851907.1">
    <property type="nucleotide sequence ID" value="NZ_CP040710.1"/>
</dbReference>
<dbReference type="InterPro" id="IPR008979">
    <property type="entry name" value="Galactose-bd-like_sf"/>
</dbReference>
<sequence length="1120" mass="125333">MRTRSALLPLLLVGLLFFSCETTNEESASTLASDFRNPPEESKPRTWLHAMSGNMSKPGLTKDMEAIAEVGIGGVLLFNITQGIPNGPITYNSPEHHEMLKHTAAEAERLGLAFGVHNCDGWSASGGPWITPEESMKMVVWSETQTSGGEVEIALEKPSEREGFYKDIAVVAYPALSAELDDQENKPEITASDEGLNIALISNGKIDDQSKLTATNGKNPWLQFSYTRPKNIRSAKLIFNDRHATALLQVSEDGKNFKDVRDLFKVRTGKGEWAINDHFEPITSKYFRLQFNQQITLKEAQLTSTYYINNPLGRTAIARTEDHKLDAIGSPEAEMVIQKNSIRDLTEYMTSDGKLKAQLPEGDWTVLRFGYTSTGAYNNPASAEGKGLEVDKLSRPPFKKHYDAFIKKVVDNAGPVAPKALQYIEIDSYEMGGQNWTEDFVETFASRKGYDILTMLPLIAGRFVENSETSEAVLYDYRQVIADLMTENYFQYFTELCNADGLKSYIEPYGFGPLNDLDIGGVTDIPMGEFWMNRPITQTASAVSSAHIYGKPIISAESFTSNPTINWKGHPAMAKNSGDLAWTYGINEFMFHRFAHQANTHAEPGMTMNRWGFHFDRTQTWWKNAGAAWFTYIARGSHMLRQGYPVSDMLVYVGEGAPNSSYYRTDFEPAVPKEINFDNVNTDVLHKRLKIENGALRLPEGNSYEVLVLKNSETLSLETLKRILEIAKSGVPVFGEKPKYLAGYHPSEELRTEFQAIAAELAPLIGDITDWQKVMQSNITTPDLEILNGDAVDYAHRKTEEEDIYFFYNADTVGMKTFEASFRVVNKIPELWNPMDGSITKSAQFQNKKKSTTTNISLDAGESVFVVFREEAVALESVQEPVQHLQLSLSQDNGIKTTIFQNGNYSVPLSSGKKWNISITDIPQPIDISRNWEVSFDKGSGYGGTVQFDSLVDWSLHPNDSINYYSGTASYKKTISLNENQSDEGTQIFLNLGEVYIVAEVLVNGEKVAVSWMPPFVLDITDFLKNGANNIEVRLTNQWSNRLIGDERFPANDGGYKLGPHRATDLTMPDWYTENKPRPAGARTTFTTAPFYTKDDPLMPSGLLGPVRLEFSKTLEYVPE</sequence>
<keyword evidence="2 5" id="KW-0378">Hydrolase</keyword>
<dbReference type="Pfam" id="PF17132">
    <property type="entry name" value="Glyco_hydro_106"/>
    <property type="match status" value="1"/>
</dbReference>
<evidence type="ECO:0000256" key="2">
    <source>
        <dbReference type="ARBA" id="ARBA00022801"/>
    </source>
</evidence>
<name>A0A5B7SLR7_9FLAO</name>
<reference evidence="5 6" key="1">
    <citation type="submission" date="2019-05" db="EMBL/GenBank/DDBJ databases">
        <title>Genome sequencing of F202Z8.</title>
        <authorList>
            <person name="Kwon Y.M."/>
        </authorList>
    </citation>
    <scope>NUCLEOTIDE SEQUENCE [LARGE SCALE GENOMIC DNA]</scope>
    <source>
        <strain evidence="5 6">F202Z8</strain>
    </source>
</reference>
<dbReference type="PROSITE" id="PS51257">
    <property type="entry name" value="PROKAR_LIPOPROTEIN"/>
    <property type="match status" value="1"/>
</dbReference>
<keyword evidence="1 3" id="KW-0732">Signal</keyword>
<dbReference type="Proteomes" id="UP000310017">
    <property type="component" value="Chromosome"/>
</dbReference>
<evidence type="ECO:0000313" key="6">
    <source>
        <dbReference type="Proteomes" id="UP000310017"/>
    </source>
</evidence>
<dbReference type="EMBL" id="CP040710">
    <property type="protein sequence ID" value="QCW99554.1"/>
    <property type="molecule type" value="Genomic_DNA"/>
</dbReference>
<dbReference type="GO" id="GO:0005975">
    <property type="term" value="P:carbohydrate metabolic process"/>
    <property type="evidence" value="ECO:0007669"/>
    <property type="project" value="InterPro"/>
</dbReference>
<feature type="domain" description="F5/8 type C" evidence="4">
    <location>
        <begin position="206"/>
        <end position="294"/>
    </location>
</feature>
<dbReference type="SUPFAM" id="SSF49785">
    <property type="entry name" value="Galactose-binding domain-like"/>
    <property type="match status" value="2"/>
</dbReference>
<dbReference type="GO" id="GO:0004553">
    <property type="term" value="F:hydrolase activity, hydrolyzing O-glycosyl compounds"/>
    <property type="evidence" value="ECO:0007669"/>
    <property type="project" value="InterPro"/>
</dbReference>
<accession>A0A5B7SLR7</accession>
<gene>
    <name evidence="5" type="ORF">FGM00_05330</name>
</gene>
<dbReference type="AlphaFoldDB" id="A0A5B7SLR7"/>
<proteinExistence type="predicted"/>
<dbReference type="PANTHER" id="PTHR43817:SF1">
    <property type="entry name" value="HYDROLASE, FAMILY 43, PUTATIVE (AFU_ORTHOLOGUE AFUA_3G01660)-RELATED"/>
    <property type="match status" value="1"/>
</dbReference>
<dbReference type="NCBIfam" id="NF045579">
    <property type="entry name" value="rhamnoside_JR"/>
    <property type="match status" value="1"/>
</dbReference>
<protein>
    <submittedName>
        <fullName evidence="5">Glycoside hydrolase</fullName>
    </submittedName>
</protein>
<evidence type="ECO:0000313" key="5">
    <source>
        <dbReference type="EMBL" id="QCW99554.1"/>
    </source>
</evidence>
<dbReference type="OrthoDB" id="9761519at2"/>
<dbReference type="KEGG" id="asag:FGM00_05330"/>
<feature type="chain" id="PRO_5022763150" evidence="3">
    <location>
        <begin position="25"/>
        <end position="1120"/>
    </location>
</feature>
<dbReference type="Pfam" id="PF00754">
    <property type="entry name" value="F5_F8_type_C"/>
    <property type="match status" value="1"/>
</dbReference>
<feature type="signal peptide" evidence="3">
    <location>
        <begin position="1"/>
        <end position="24"/>
    </location>
</feature>
<evidence type="ECO:0000256" key="1">
    <source>
        <dbReference type="ARBA" id="ARBA00022729"/>
    </source>
</evidence>
<dbReference type="Gene3D" id="2.60.120.260">
    <property type="entry name" value="Galactose-binding domain-like"/>
    <property type="match status" value="2"/>
</dbReference>
<evidence type="ECO:0000259" key="4">
    <source>
        <dbReference type="Pfam" id="PF00754"/>
    </source>
</evidence>
<evidence type="ECO:0000256" key="3">
    <source>
        <dbReference type="SAM" id="SignalP"/>
    </source>
</evidence>
<dbReference type="InterPro" id="IPR000421">
    <property type="entry name" value="FA58C"/>
</dbReference>
<keyword evidence="6" id="KW-1185">Reference proteome</keyword>
<organism evidence="5 6">
    <name type="scientific">Aggregatimonas sangjinii</name>
    <dbReference type="NCBI Taxonomy" id="2583587"/>
    <lineage>
        <taxon>Bacteria</taxon>
        <taxon>Pseudomonadati</taxon>
        <taxon>Bacteroidota</taxon>
        <taxon>Flavobacteriia</taxon>
        <taxon>Flavobacteriales</taxon>
        <taxon>Flavobacteriaceae</taxon>
        <taxon>Aggregatimonas</taxon>
    </lineage>
</organism>